<proteinExistence type="predicted"/>
<dbReference type="InterPro" id="IPR009855">
    <property type="entry name" value="Baculo_LEF-10"/>
</dbReference>
<dbReference type="RefSeq" id="YP_010347549.1">
    <property type="nucleotide sequence ID" value="NC_029304.2"/>
</dbReference>
<name>A0A125QVW8_9BBAC</name>
<evidence type="ECO:0000313" key="1">
    <source>
        <dbReference type="EMBL" id="ALN42062.1"/>
    </source>
</evidence>
<dbReference type="KEGG" id="vg:26855142"/>
<organism evidence="1">
    <name type="scientific">Cnaphalocrocis medinalis granulovirus</name>
    <dbReference type="NCBI Taxonomy" id="1750712"/>
    <lineage>
        <taxon>Viruses</taxon>
        <taxon>Viruses incertae sedis</taxon>
        <taxon>Naldaviricetes</taxon>
        <taxon>Lefavirales</taxon>
        <taxon>Baculoviridae</taxon>
        <taxon>Betabaculovirus</taxon>
        <taxon>Betabaculovirus cnamedinalis</taxon>
    </lineage>
</organism>
<accession>A0A125QVW8</accession>
<dbReference type="GeneID" id="26855142"/>
<sequence length="77" mass="8530">MSSLIVTDILDLIVNSNTQLINNKYLIFYVIDNNNDLRQCCYGTIECCIPTDLCQQETVSISSQSDELCSTSSGQSV</sequence>
<reference evidence="1" key="1">
    <citation type="journal article" date="2016" name="PLoS ONE">
        <title>Genome of Cnaphalocrocis medinalis Granulovirus, the First Crambidae-Infecting Betabaculovirus Isolated from Rice Leaffolder to Sequenced.</title>
        <authorList>
            <person name="Han G."/>
            <person name="Xu J."/>
            <person name="Liu Q."/>
            <person name="Li C."/>
            <person name="Xu H."/>
            <person name="Lu Z."/>
        </authorList>
    </citation>
    <scope>NUCLEOTIDE SEQUENCE</scope>
</reference>
<dbReference type="EMBL" id="KP658210">
    <property type="protein sequence ID" value="ALN42062.1"/>
    <property type="molecule type" value="Genomic_DNA"/>
</dbReference>
<dbReference type="Pfam" id="PF07206">
    <property type="entry name" value="Baculo_LEF-10"/>
    <property type="match status" value="1"/>
</dbReference>
<protein>
    <submittedName>
        <fullName evidence="1">Lef-10</fullName>
    </submittedName>
</protein>